<protein>
    <submittedName>
        <fullName evidence="1">Uncharacterized protein</fullName>
    </submittedName>
</protein>
<evidence type="ECO:0000313" key="1">
    <source>
        <dbReference type="EMBL" id="KAJ3547884.1"/>
    </source>
</evidence>
<name>A0ACC1SWY1_9HYPO</name>
<dbReference type="Proteomes" id="UP001148629">
    <property type="component" value="Unassembled WGS sequence"/>
</dbReference>
<sequence>MATLVTNALKGATRTHVIPPGRGFAFFVKAGSLFTVTDLHGEQVVDMMSWRAPFSSDTKCEHFSTSYTRWFLGSQAPPSVGQYLYSNHAREMFKVVEDTVKVHDMQYMACNPGLYARIGKPEHRSCASNFAEAMTAYLCENGDKDAQFEWFQVHDPFNTFQNTPYYTMKGWMDSSKAGDYIKFQAEMDCVVALSCCPYEEGGFNGGKSTEVAVTWQVDEEQ</sequence>
<comment type="caution">
    <text evidence="1">The sequence shown here is derived from an EMBL/GenBank/DDBJ whole genome shotgun (WGS) entry which is preliminary data.</text>
</comment>
<proteinExistence type="predicted"/>
<keyword evidence="2" id="KW-1185">Reference proteome</keyword>
<reference evidence="1" key="1">
    <citation type="submission" date="2022-08" db="EMBL/GenBank/DDBJ databases">
        <title>Genome Sequence of Fusarium decemcellulare.</title>
        <authorList>
            <person name="Buettner E."/>
        </authorList>
    </citation>
    <scope>NUCLEOTIDE SEQUENCE</scope>
    <source>
        <strain evidence="1">Babe19</strain>
    </source>
</reference>
<organism evidence="1 2">
    <name type="scientific">Fusarium decemcellulare</name>
    <dbReference type="NCBI Taxonomy" id="57161"/>
    <lineage>
        <taxon>Eukaryota</taxon>
        <taxon>Fungi</taxon>
        <taxon>Dikarya</taxon>
        <taxon>Ascomycota</taxon>
        <taxon>Pezizomycotina</taxon>
        <taxon>Sordariomycetes</taxon>
        <taxon>Hypocreomycetidae</taxon>
        <taxon>Hypocreales</taxon>
        <taxon>Nectriaceae</taxon>
        <taxon>Fusarium</taxon>
        <taxon>Fusarium decemcellulare species complex</taxon>
    </lineage>
</organism>
<dbReference type="EMBL" id="JANRMS010000064">
    <property type="protein sequence ID" value="KAJ3547884.1"/>
    <property type="molecule type" value="Genomic_DNA"/>
</dbReference>
<accession>A0ACC1SWY1</accession>
<gene>
    <name evidence="1" type="ORF">NM208_g1273</name>
</gene>
<evidence type="ECO:0000313" key="2">
    <source>
        <dbReference type="Proteomes" id="UP001148629"/>
    </source>
</evidence>